<dbReference type="AlphaFoldDB" id="A0AAE1P3B7"/>
<feature type="transmembrane region" description="Helical" evidence="7">
    <location>
        <begin position="6"/>
        <end position="29"/>
    </location>
</feature>
<evidence type="ECO:0000256" key="6">
    <source>
        <dbReference type="SAM" id="MobiDB-lite"/>
    </source>
</evidence>
<dbReference type="InterPro" id="IPR050627">
    <property type="entry name" value="Nitroreductase/BluB"/>
</dbReference>
<dbReference type="GO" id="GO:0140616">
    <property type="term" value="F:iodotyrosine deiodinase activity"/>
    <property type="evidence" value="ECO:0007669"/>
    <property type="project" value="UniProtKB-ARBA"/>
</dbReference>
<dbReference type="InterPro" id="IPR029479">
    <property type="entry name" value="Nitroreductase"/>
</dbReference>
<feature type="domain" description="Nitroreductase" evidence="8">
    <location>
        <begin position="112"/>
        <end position="280"/>
    </location>
</feature>
<gene>
    <name evidence="9" type="ORF">Pmani_027929</name>
</gene>
<dbReference type="SUPFAM" id="SSF55469">
    <property type="entry name" value="FMN-dependent nitroreductase-like"/>
    <property type="match status" value="1"/>
</dbReference>
<evidence type="ECO:0000256" key="4">
    <source>
        <dbReference type="ARBA" id="ARBA00022643"/>
    </source>
</evidence>
<evidence type="ECO:0000313" key="10">
    <source>
        <dbReference type="Proteomes" id="UP001292094"/>
    </source>
</evidence>
<comment type="cofactor">
    <cofactor evidence="1">
        <name>FMN</name>
        <dbReference type="ChEBI" id="CHEBI:58210"/>
    </cofactor>
</comment>
<dbReference type="Proteomes" id="UP001292094">
    <property type="component" value="Unassembled WGS sequence"/>
</dbReference>
<organism evidence="9 10">
    <name type="scientific">Petrolisthes manimaculis</name>
    <dbReference type="NCBI Taxonomy" id="1843537"/>
    <lineage>
        <taxon>Eukaryota</taxon>
        <taxon>Metazoa</taxon>
        <taxon>Ecdysozoa</taxon>
        <taxon>Arthropoda</taxon>
        <taxon>Crustacea</taxon>
        <taxon>Multicrustacea</taxon>
        <taxon>Malacostraca</taxon>
        <taxon>Eumalacostraca</taxon>
        <taxon>Eucarida</taxon>
        <taxon>Decapoda</taxon>
        <taxon>Pleocyemata</taxon>
        <taxon>Anomura</taxon>
        <taxon>Galatheoidea</taxon>
        <taxon>Porcellanidae</taxon>
        <taxon>Petrolisthes</taxon>
    </lineage>
</organism>
<keyword evidence="5" id="KW-0560">Oxidoreductase</keyword>
<keyword evidence="3" id="KW-0285">Flavoprotein</keyword>
<proteinExistence type="inferred from homology"/>
<protein>
    <recommendedName>
        <fullName evidence="8">Nitroreductase domain-containing protein</fullName>
    </recommendedName>
</protein>
<dbReference type="InterPro" id="IPR000415">
    <property type="entry name" value="Nitroreductase-like"/>
</dbReference>
<accession>A0AAE1P3B7</accession>
<evidence type="ECO:0000256" key="7">
    <source>
        <dbReference type="SAM" id="Phobius"/>
    </source>
</evidence>
<comment type="similarity">
    <text evidence="2">Belongs to the nitroreductase family.</text>
</comment>
<feature type="compositionally biased region" description="Acidic residues" evidence="6">
    <location>
        <begin position="62"/>
        <end position="75"/>
    </location>
</feature>
<evidence type="ECO:0000256" key="2">
    <source>
        <dbReference type="ARBA" id="ARBA00007118"/>
    </source>
</evidence>
<dbReference type="Gene3D" id="3.40.109.10">
    <property type="entry name" value="NADH Oxidase"/>
    <property type="match status" value="1"/>
</dbReference>
<dbReference type="FunFam" id="3.40.109.10:FF:000004">
    <property type="entry name" value="Iodotyrosine deiodinase 1"/>
    <property type="match status" value="1"/>
</dbReference>
<reference evidence="9" key="1">
    <citation type="submission" date="2023-11" db="EMBL/GenBank/DDBJ databases">
        <title>Genome assemblies of two species of porcelain crab, Petrolisthes cinctipes and Petrolisthes manimaculis (Anomura: Porcellanidae).</title>
        <authorList>
            <person name="Angst P."/>
        </authorList>
    </citation>
    <scope>NUCLEOTIDE SEQUENCE</scope>
    <source>
        <strain evidence="9">PB745_02</strain>
        <tissue evidence="9">Gill</tissue>
    </source>
</reference>
<dbReference type="PANTHER" id="PTHR23026">
    <property type="entry name" value="NADPH NITROREDUCTASE"/>
    <property type="match status" value="1"/>
</dbReference>
<keyword evidence="7" id="KW-0472">Membrane</keyword>
<comment type="caution">
    <text evidence="9">The sequence shown here is derived from an EMBL/GenBank/DDBJ whole genome shotgun (WGS) entry which is preliminary data.</text>
</comment>
<feature type="region of interest" description="Disordered" evidence="6">
    <location>
        <begin position="36"/>
        <end position="80"/>
    </location>
</feature>
<evidence type="ECO:0000313" key="9">
    <source>
        <dbReference type="EMBL" id="KAK4299815.1"/>
    </source>
</evidence>
<name>A0AAE1P3B7_9EUCA</name>
<dbReference type="EMBL" id="JAWZYT010003168">
    <property type="protein sequence ID" value="KAK4299815.1"/>
    <property type="molecule type" value="Genomic_DNA"/>
</dbReference>
<evidence type="ECO:0000256" key="5">
    <source>
        <dbReference type="ARBA" id="ARBA00023002"/>
    </source>
</evidence>
<keyword evidence="4" id="KW-0288">FMN</keyword>
<evidence type="ECO:0000256" key="1">
    <source>
        <dbReference type="ARBA" id="ARBA00001917"/>
    </source>
</evidence>
<evidence type="ECO:0000259" key="8">
    <source>
        <dbReference type="Pfam" id="PF00881"/>
    </source>
</evidence>
<dbReference type="Pfam" id="PF00881">
    <property type="entry name" value="Nitroreductase"/>
    <property type="match status" value="1"/>
</dbReference>
<evidence type="ECO:0000256" key="3">
    <source>
        <dbReference type="ARBA" id="ARBA00022630"/>
    </source>
</evidence>
<dbReference type="PANTHER" id="PTHR23026:SF90">
    <property type="entry name" value="IODOTYROSINE DEIODINASE 1"/>
    <property type="match status" value="1"/>
</dbReference>
<dbReference type="CDD" id="cd02144">
    <property type="entry name" value="iodotyrosine_dehalogenase"/>
    <property type="match status" value="1"/>
</dbReference>
<keyword evidence="7" id="KW-1133">Transmembrane helix</keyword>
<dbReference type="GO" id="GO:0006570">
    <property type="term" value="P:tyrosine metabolic process"/>
    <property type="evidence" value="ECO:0007669"/>
    <property type="project" value="TreeGrafter"/>
</dbReference>
<dbReference type="GO" id="GO:0032553">
    <property type="term" value="F:ribonucleotide binding"/>
    <property type="evidence" value="ECO:0007669"/>
    <property type="project" value="UniProtKB-ARBA"/>
</dbReference>
<sequence>MSFTTNYLVPFLADNAFLLVITFLVMLLARHLLRSTTPPPPVATPGSNKNMRASKTDTERVEPEDDDNNEDEEDLLPPIWPDDLKQIPYIHTRLTVEESEKKSLQFYNQMNARRSVRFFSSDPVSRTVVENIIRTAGTGPSGAHTEPWTFVAVCDPDVKLQIRDIVEAEEEINYTKRMGKQWVADLKALKTTWVKEYLTEAPWVLLVFKQAYSTLPDGRKRTHYYHEISTALASGLLLAAIQYAGLVTLTSTPLNCGPALRSLLDRPQNEKLLLLLPLGYPSATATVPSLKRKPLEDIMVVV</sequence>
<dbReference type="GO" id="GO:0005886">
    <property type="term" value="C:plasma membrane"/>
    <property type="evidence" value="ECO:0007669"/>
    <property type="project" value="TreeGrafter"/>
</dbReference>
<keyword evidence="7" id="KW-0812">Transmembrane</keyword>
<keyword evidence="10" id="KW-1185">Reference proteome</keyword>